<keyword evidence="2" id="KW-1185">Reference proteome</keyword>
<protein>
    <submittedName>
        <fullName evidence="1">Uncharacterized protein</fullName>
    </submittedName>
</protein>
<gene>
    <name evidence="1" type="ORF">K6Q96_14410</name>
</gene>
<name>A0ABY4WRZ2_9GAMM</name>
<organism evidence="1 2">
    <name type="scientific">Grimontia kaedaensis</name>
    <dbReference type="NCBI Taxonomy" id="2872157"/>
    <lineage>
        <taxon>Bacteria</taxon>
        <taxon>Pseudomonadati</taxon>
        <taxon>Pseudomonadota</taxon>
        <taxon>Gammaproteobacteria</taxon>
        <taxon>Vibrionales</taxon>
        <taxon>Vibrionaceae</taxon>
        <taxon>Grimontia</taxon>
    </lineage>
</organism>
<dbReference type="Proteomes" id="UP001056255">
    <property type="component" value="Chromosome I"/>
</dbReference>
<evidence type="ECO:0000313" key="2">
    <source>
        <dbReference type="Proteomes" id="UP001056255"/>
    </source>
</evidence>
<accession>A0ABY4WRZ2</accession>
<dbReference type="EMBL" id="CP082275">
    <property type="protein sequence ID" value="USH02045.1"/>
    <property type="molecule type" value="Genomic_DNA"/>
</dbReference>
<dbReference type="RefSeq" id="WP_251876582.1">
    <property type="nucleotide sequence ID" value="NZ_CP082275.1"/>
</dbReference>
<sequence>MTLSILSKYSSTKHKALLAEPFGRRLWGLSPALSASRVGQLHVEASALYKVPTSAAKMITKGQQTLDYLIINSLSMRIVRDTLKGCEMDDEVSITSGLDLVYIAE</sequence>
<proteinExistence type="predicted"/>
<reference evidence="1" key="1">
    <citation type="submission" date="2021-08" db="EMBL/GenBank/DDBJ databases">
        <authorList>
            <person name="Sakaguchi M."/>
            <person name="Kikuchi T."/>
            <person name="Urbanczyk H."/>
        </authorList>
    </citation>
    <scope>NUCLEOTIDE SEQUENCE</scope>
    <source>
        <strain evidence="1">020920N</strain>
    </source>
</reference>
<evidence type="ECO:0000313" key="1">
    <source>
        <dbReference type="EMBL" id="USH02045.1"/>
    </source>
</evidence>